<dbReference type="Proteomes" id="UP000284767">
    <property type="component" value="Unassembled WGS sequence"/>
</dbReference>
<dbReference type="InterPro" id="IPR053148">
    <property type="entry name" value="PD-DEXK-like_domain"/>
</dbReference>
<reference evidence="3 4" key="1">
    <citation type="submission" date="2017-08" db="EMBL/GenBank/DDBJ databases">
        <authorList>
            <person name="Feschi L."/>
            <person name="Jeukens J."/>
            <person name="Emond-Rheault J.-G."/>
            <person name="Kukavica-Ibrulj I."/>
            <person name="Boyle B."/>
            <person name="Levesque R.C."/>
        </authorList>
    </citation>
    <scope>NUCLEOTIDE SEQUENCE [LARGE SCALE GENOMIC DNA]</scope>
    <source>
        <strain evidence="3 4">PA-W36</strain>
    </source>
</reference>
<dbReference type="InterPro" id="IPR009362">
    <property type="entry name" value="YhcG_C"/>
</dbReference>
<evidence type="ECO:0000313" key="4">
    <source>
        <dbReference type="Proteomes" id="UP000284767"/>
    </source>
</evidence>
<name>A0A7M2ZUL9_PSEAI</name>
<gene>
    <name evidence="3" type="ORF">IPC1295_18010</name>
</gene>
<dbReference type="InterPro" id="IPR011856">
    <property type="entry name" value="tRNA_endonuc-like_dom_sf"/>
</dbReference>
<dbReference type="Pfam" id="PF17761">
    <property type="entry name" value="DUF1016_N"/>
    <property type="match status" value="1"/>
</dbReference>
<evidence type="ECO:0000259" key="1">
    <source>
        <dbReference type="Pfam" id="PF06250"/>
    </source>
</evidence>
<feature type="domain" description="YhcG PDDEXK nuclease" evidence="1">
    <location>
        <begin position="185"/>
        <end position="328"/>
    </location>
</feature>
<evidence type="ECO:0000259" key="2">
    <source>
        <dbReference type="Pfam" id="PF17761"/>
    </source>
</evidence>
<dbReference type="PANTHER" id="PTHR30547:SF5">
    <property type="entry name" value="NUCLEASE YHCG-RELATED"/>
    <property type="match status" value="1"/>
</dbReference>
<comment type="caution">
    <text evidence="3">The sequence shown here is derived from an EMBL/GenBank/DDBJ whole genome shotgun (WGS) entry which is preliminary data.</text>
</comment>
<dbReference type="RefSeq" id="WP_023121030.1">
    <property type="nucleotide sequence ID" value="NZ_CP017353.1"/>
</dbReference>
<sequence>MNRRRSSVASSAAPSALLGDIRALIEAARQRAASAVNSELTMLYWRIGQRIHTQVLEGRRADYGEEVVLTLAAQLVKEYGSSFAVKNLRRMVQFAVTFPDEQIVVSLIRQLSWTHFIALIPLKDPLQRDYYAQMAGAERWSVRTLRERINSMLYERTALSKKPGETIAQELATLRDAQRMSPALVMRDPYILDFLGLRDTWQEGDLEAAIIREMESFLLELGAGFSFVARQKRIQIDDEDFHLDLLFYNRKLRRLVAVELKVGDFKAAYKGQMELYLRWLDKHEREPEEASPLGIILCTGKKREQIELLELDKSGIHVAEYLTALPPRGVLVERLQQATQRAQLQIEQRKKDNE</sequence>
<dbReference type="GO" id="GO:0003676">
    <property type="term" value="F:nucleic acid binding"/>
    <property type="evidence" value="ECO:0007669"/>
    <property type="project" value="InterPro"/>
</dbReference>
<reference evidence="3 4" key="2">
    <citation type="submission" date="2019-01" db="EMBL/GenBank/DDBJ databases">
        <title>The Pseudomonas aeruginosa pan-genome provides new insights on its population structure, horizontal gene transfer and pathogenicity.</title>
        <authorList>
            <person name="Freschi L."/>
            <person name="Vincent A.T."/>
            <person name="Jeukens J."/>
            <person name="Emond-Rheault J.-G."/>
            <person name="Kukavica-Ibrulj I."/>
            <person name="Dupont M.-J."/>
            <person name="Charette S.J."/>
            <person name="Boyle B."/>
            <person name="Levesque R.C."/>
        </authorList>
    </citation>
    <scope>NUCLEOTIDE SEQUENCE [LARGE SCALE GENOMIC DNA]</scope>
    <source>
        <strain evidence="3 4">PA-W36</strain>
    </source>
</reference>
<dbReference type="PANTHER" id="PTHR30547">
    <property type="entry name" value="UNCHARACTERIZED PROTEIN YHCG-RELATED"/>
    <property type="match status" value="1"/>
</dbReference>
<evidence type="ECO:0000313" key="3">
    <source>
        <dbReference type="EMBL" id="RPM13495.1"/>
    </source>
</evidence>
<organism evidence="3 4">
    <name type="scientific">Pseudomonas aeruginosa</name>
    <dbReference type="NCBI Taxonomy" id="287"/>
    <lineage>
        <taxon>Bacteria</taxon>
        <taxon>Pseudomonadati</taxon>
        <taxon>Pseudomonadota</taxon>
        <taxon>Gammaproteobacteria</taxon>
        <taxon>Pseudomonadales</taxon>
        <taxon>Pseudomonadaceae</taxon>
        <taxon>Pseudomonas</taxon>
    </lineage>
</organism>
<protein>
    <submittedName>
        <fullName evidence="3">DUF1016 domain-containing protein</fullName>
    </submittedName>
</protein>
<dbReference type="InterPro" id="IPR041527">
    <property type="entry name" value="YhcG_N"/>
</dbReference>
<dbReference type="EMBL" id="NSNE01000010">
    <property type="protein sequence ID" value="RPM13495.1"/>
    <property type="molecule type" value="Genomic_DNA"/>
</dbReference>
<proteinExistence type="predicted"/>
<feature type="domain" description="YhcG N-terminal" evidence="2">
    <location>
        <begin position="20"/>
        <end position="156"/>
    </location>
</feature>
<accession>A0A7M2ZUL9</accession>
<dbReference type="AlphaFoldDB" id="A0A7M2ZUL9"/>
<dbReference type="Gene3D" id="3.40.1350.10">
    <property type="match status" value="1"/>
</dbReference>
<dbReference type="Pfam" id="PF06250">
    <property type="entry name" value="YhcG_C"/>
    <property type="match status" value="1"/>
</dbReference>